<evidence type="ECO:0000313" key="1">
    <source>
        <dbReference type="EMBL" id="EGG51013.1"/>
    </source>
</evidence>
<evidence type="ECO:0000313" key="2">
    <source>
        <dbReference type="Proteomes" id="UP000005546"/>
    </source>
</evidence>
<dbReference type="HOGENOM" id="CLU_1609254_0_0_10"/>
<dbReference type="STRING" id="762982.HMPREF9442_03069"/>
<comment type="caution">
    <text evidence="1">The sequence shown here is derived from an EMBL/GenBank/DDBJ whole genome shotgun (WGS) entry which is preliminary data.</text>
</comment>
<keyword evidence="2" id="KW-1185">Reference proteome</keyword>
<dbReference type="AlphaFoldDB" id="F3QXX9"/>
<proteinExistence type="predicted"/>
<name>F3QXX9_9BACT</name>
<sequence>MKGACLHDFFDTNASGFFFGSWFVDLFGRVFPVIPIEFSAFGDYPSVPVVVKNEVIENFGQTGCLEAFFDIVAETSGTGIDEIETVKVFGPQQPVATVIACAYIVHSQGDSVGQVADERLETVAVVHIEHALGADQYLAVFHLCKEAYLIIEKSVSGIQQPESFR</sequence>
<protein>
    <submittedName>
        <fullName evidence="1">Uncharacterized protein</fullName>
    </submittedName>
</protein>
<reference evidence="1 2" key="1">
    <citation type="submission" date="2011-02" db="EMBL/GenBank/DDBJ databases">
        <authorList>
            <person name="Weinstock G."/>
            <person name="Sodergren E."/>
            <person name="Clifton S."/>
            <person name="Fulton L."/>
            <person name="Fulton B."/>
            <person name="Courtney L."/>
            <person name="Fronick C."/>
            <person name="Harrison M."/>
            <person name="Strong C."/>
            <person name="Farmer C."/>
            <person name="Delahaunty K."/>
            <person name="Markovic C."/>
            <person name="Hall O."/>
            <person name="Minx P."/>
            <person name="Tomlinson C."/>
            <person name="Mitreva M."/>
            <person name="Hou S."/>
            <person name="Chen J."/>
            <person name="Wollam A."/>
            <person name="Pepin K.H."/>
            <person name="Johnson M."/>
            <person name="Bhonagiri V."/>
            <person name="Zhang X."/>
            <person name="Suruliraj S."/>
            <person name="Warren W."/>
            <person name="Chinwalla A."/>
            <person name="Mardis E.R."/>
            <person name="Wilson R.K."/>
        </authorList>
    </citation>
    <scope>NUCLEOTIDE SEQUENCE [LARGE SCALE GENOMIC DNA]</scope>
    <source>
        <strain evidence="1 2">YIT 11841</strain>
    </source>
</reference>
<accession>F3QXX9</accession>
<dbReference type="Proteomes" id="UP000005546">
    <property type="component" value="Unassembled WGS sequence"/>
</dbReference>
<dbReference type="EMBL" id="AFBR01000090">
    <property type="protein sequence ID" value="EGG51013.1"/>
    <property type="molecule type" value="Genomic_DNA"/>
</dbReference>
<gene>
    <name evidence="1" type="ORF">HMPREF9442_03069</name>
</gene>
<organism evidence="1 2">
    <name type="scientific">Paraprevotella xylaniphila YIT 11841</name>
    <dbReference type="NCBI Taxonomy" id="762982"/>
    <lineage>
        <taxon>Bacteria</taxon>
        <taxon>Pseudomonadati</taxon>
        <taxon>Bacteroidota</taxon>
        <taxon>Bacteroidia</taxon>
        <taxon>Bacteroidales</taxon>
        <taxon>Prevotellaceae</taxon>
        <taxon>Paraprevotella</taxon>
    </lineage>
</organism>